<dbReference type="RefSeq" id="WP_151485989.1">
    <property type="nucleotide sequence ID" value="NZ_BAAAIN010000002.1"/>
</dbReference>
<reference evidence="1 2" key="1">
    <citation type="submission" date="2019-09" db="EMBL/GenBank/DDBJ databases">
        <title>Whole genome sequencing of Microbacterium maritypicum.</title>
        <authorList>
            <person name="Lenchi N."/>
        </authorList>
    </citation>
    <scope>NUCLEOTIDE SEQUENCE [LARGE SCALE GENOMIC DNA]</scope>
    <source>
        <strain evidence="1 2">DSM 12512</strain>
    </source>
</reference>
<accession>A0AAD3X3M3</accession>
<protein>
    <recommendedName>
        <fullName evidence="3">NadR/Ttd14 AAA domain-containing protein</fullName>
    </recommendedName>
</protein>
<dbReference type="SUPFAM" id="SSF52540">
    <property type="entry name" value="P-loop containing nucleoside triphosphate hydrolases"/>
    <property type="match status" value="1"/>
</dbReference>
<dbReference type="Proteomes" id="UP000436027">
    <property type="component" value="Unassembled WGS sequence"/>
</dbReference>
<evidence type="ECO:0000313" key="2">
    <source>
        <dbReference type="Proteomes" id="UP000436027"/>
    </source>
</evidence>
<gene>
    <name evidence="1" type="ORF">F6W70_04200</name>
</gene>
<dbReference type="AlphaFoldDB" id="A0AAD3X3M3"/>
<sequence>MRIVVSGTHASGKSTLISDFHAIRPEFRVLTDPFDDLDLDDPTGERSFARQLRVTASRVQESASWSSVISERGPLDFLAYLTALERLGCSDGDLLPRATALVEASMSDIDLLAIVPLEAARIIHVPDDEDPALRLAMDEALPELVDDLDRDGLLPRTITITGSPEARLRLLLEASAPSS</sequence>
<comment type="caution">
    <text evidence="1">The sequence shown here is derived from an EMBL/GenBank/DDBJ whole genome shotgun (WGS) entry which is preliminary data.</text>
</comment>
<name>A0AAD3X3M3_MICMQ</name>
<evidence type="ECO:0008006" key="3">
    <source>
        <dbReference type="Google" id="ProtNLM"/>
    </source>
</evidence>
<organism evidence="1 2">
    <name type="scientific">Microbacterium maritypicum</name>
    <name type="common">Microbacterium liquefaciens</name>
    <dbReference type="NCBI Taxonomy" id="33918"/>
    <lineage>
        <taxon>Bacteria</taxon>
        <taxon>Bacillati</taxon>
        <taxon>Actinomycetota</taxon>
        <taxon>Actinomycetes</taxon>
        <taxon>Micrococcales</taxon>
        <taxon>Microbacteriaceae</taxon>
        <taxon>Microbacterium</taxon>
    </lineage>
</organism>
<dbReference type="InterPro" id="IPR027417">
    <property type="entry name" value="P-loop_NTPase"/>
</dbReference>
<evidence type="ECO:0000313" key="1">
    <source>
        <dbReference type="EMBL" id="KAB1886652.1"/>
    </source>
</evidence>
<proteinExistence type="predicted"/>
<dbReference type="EMBL" id="WAAQ01000001">
    <property type="protein sequence ID" value="KAB1886652.1"/>
    <property type="molecule type" value="Genomic_DNA"/>
</dbReference>